<dbReference type="GO" id="GO:0008855">
    <property type="term" value="F:exodeoxyribonuclease VII activity"/>
    <property type="evidence" value="ECO:0007669"/>
    <property type="project" value="UniProtKB-UniRule"/>
</dbReference>
<comment type="caution">
    <text evidence="9">The sequence shown here is derived from an EMBL/GenBank/DDBJ whole genome shotgun (WGS) entry which is preliminary data.</text>
</comment>
<accession>A0AA90SCP9</accession>
<dbReference type="GO" id="GO:0009318">
    <property type="term" value="C:exodeoxyribonuclease VII complex"/>
    <property type="evidence" value="ECO:0007669"/>
    <property type="project" value="UniProtKB-UniRule"/>
</dbReference>
<evidence type="ECO:0000256" key="3">
    <source>
        <dbReference type="ARBA" id="ARBA00022801"/>
    </source>
</evidence>
<comment type="subunit">
    <text evidence="5">Heterooligomer composed of large and small subunits.</text>
</comment>
<keyword evidence="4 5" id="KW-0269">Exonuclease</keyword>
<feature type="domain" description="Exonuclease VII large subunit C-terminal" evidence="7">
    <location>
        <begin position="131"/>
        <end position="441"/>
    </location>
</feature>
<proteinExistence type="inferred from homology"/>
<evidence type="ECO:0000259" key="7">
    <source>
        <dbReference type="Pfam" id="PF02601"/>
    </source>
</evidence>
<evidence type="ECO:0000256" key="5">
    <source>
        <dbReference type="HAMAP-Rule" id="MF_00378"/>
    </source>
</evidence>
<keyword evidence="10" id="KW-1185">Reference proteome</keyword>
<comment type="subcellular location">
    <subcellularLocation>
        <location evidence="5 6">Cytoplasm</location>
    </subcellularLocation>
</comment>
<comment type="similarity">
    <text evidence="5 6">Belongs to the XseA family.</text>
</comment>
<comment type="catalytic activity">
    <reaction evidence="5 6">
        <text>Exonucleolytic cleavage in either 5'- to 3'- or 3'- to 5'-direction to yield nucleoside 5'-phosphates.</text>
        <dbReference type="EC" id="3.1.11.6"/>
    </reaction>
</comment>
<dbReference type="Pfam" id="PF02601">
    <property type="entry name" value="Exonuc_VII_L"/>
    <property type="match status" value="1"/>
</dbReference>
<evidence type="ECO:0000256" key="1">
    <source>
        <dbReference type="ARBA" id="ARBA00022490"/>
    </source>
</evidence>
<dbReference type="CDD" id="cd04489">
    <property type="entry name" value="ExoVII_LU_OBF"/>
    <property type="match status" value="1"/>
</dbReference>
<comment type="function">
    <text evidence="5">Bidirectionally degrades single-stranded DNA into large acid-insoluble oligonucleotides, which are then degraded further into small acid-soluble oligonucleotides.</text>
</comment>
<dbReference type="InterPro" id="IPR020579">
    <property type="entry name" value="Exonuc_VII_lsu_C"/>
</dbReference>
<protein>
    <recommendedName>
        <fullName evidence="5">Exodeoxyribonuclease 7 large subunit</fullName>
        <ecNumber evidence="5">3.1.11.6</ecNumber>
    </recommendedName>
    <alternativeName>
        <fullName evidence="5">Exodeoxyribonuclease VII large subunit</fullName>
        <shortName evidence="5">Exonuclease VII large subunit</shortName>
    </alternativeName>
</protein>
<organism evidence="9 10">
    <name type="scientific">Candidatus Endonucleibacter bathymodioli</name>
    <dbReference type="NCBI Taxonomy" id="539814"/>
    <lineage>
        <taxon>Bacteria</taxon>
        <taxon>Pseudomonadati</taxon>
        <taxon>Pseudomonadota</taxon>
        <taxon>Gammaproteobacteria</taxon>
        <taxon>Oceanospirillales</taxon>
        <taxon>Endozoicomonadaceae</taxon>
        <taxon>Candidatus Endonucleibacter</taxon>
    </lineage>
</organism>
<keyword evidence="3 5" id="KW-0378">Hydrolase</keyword>
<dbReference type="Proteomes" id="UP001178148">
    <property type="component" value="Unassembled WGS sequence"/>
</dbReference>
<reference evidence="9 10" key="1">
    <citation type="journal article" date="2023" name="bioRxiv">
        <title>An intranuclear bacterial parasite of deep-sea mussels expresses apoptosis inhibitors acquired from its host.</title>
        <authorList>
            <person name="Gonzalez Porras M.A."/>
            <person name="Assie A."/>
            <person name="Tietjen M."/>
            <person name="Violette M."/>
            <person name="Kleiner M."/>
            <person name="Gruber-Vodicka H."/>
            <person name="Dubilier N."/>
            <person name="Leisch N."/>
        </authorList>
    </citation>
    <scope>NUCLEOTIDE SEQUENCE [LARGE SCALE GENOMIC DNA]</scope>
    <source>
        <strain evidence="9">IAP13</strain>
    </source>
</reference>
<evidence type="ECO:0000256" key="4">
    <source>
        <dbReference type="ARBA" id="ARBA00022839"/>
    </source>
</evidence>
<sequence length="449" mass="50305">MHSYLIEKPINAQILSVTELNNQARLLLEMNFCNIRVEGEISGLTKPSSGHSYFTLKDEQAKIRCAMFRNRKQSLRFTPSEGMQVQVRGQVGLYTTRGDYQLIIEHMEEAGSGALQKAFEALKNKLASEGLFDNIRKQQLPAYPKHIGVITSPTGAAIRDILSILKRRSPFIPVTIIPSMVQGSEAKEQLINSLKISKKINCDVIIISRGGGSIEDLWSFNEEAVVRAVAKHPVPIVSGVGHETDFTIVDLVADYRAPTPSAAAEILSPDKKTLLETVSSFTEKITALTLHNLLMSNQQVNHISKRLRHPSDRLRKHAQRLDDLEIRMSQAIRLLIEKKKCALQQYLHRLQQHSPLAIIARIKSNINHQSILLQKLTTQNIICKQTLLRHTANQLHAVSPLATLARGYSITRKDQEIVTDIKQLQAGDKITTLFHRGSASCTVDSTFRK</sequence>
<dbReference type="Pfam" id="PF13742">
    <property type="entry name" value="tRNA_anti_2"/>
    <property type="match status" value="1"/>
</dbReference>
<dbReference type="PANTHER" id="PTHR30008">
    <property type="entry name" value="EXODEOXYRIBONUCLEASE 7 LARGE SUBUNIT"/>
    <property type="match status" value="1"/>
</dbReference>
<dbReference type="NCBIfam" id="TIGR00237">
    <property type="entry name" value="xseA"/>
    <property type="match status" value="1"/>
</dbReference>
<evidence type="ECO:0000313" key="10">
    <source>
        <dbReference type="Proteomes" id="UP001178148"/>
    </source>
</evidence>
<dbReference type="GO" id="GO:0006308">
    <property type="term" value="P:DNA catabolic process"/>
    <property type="evidence" value="ECO:0007669"/>
    <property type="project" value="UniProtKB-UniRule"/>
</dbReference>
<feature type="domain" description="OB-fold nucleic acid binding" evidence="8">
    <location>
        <begin position="15"/>
        <end position="108"/>
    </location>
</feature>
<dbReference type="AlphaFoldDB" id="A0AA90SCP9"/>
<dbReference type="HAMAP" id="MF_00378">
    <property type="entry name" value="Exonuc_7_L"/>
    <property type="match status" value="1"/>
</dbReference>
<keyword evidence="1 5" id="KW-0963">Cytoplasm</keyword>
<dbReference type="EC" id="3.1.11.6" evidence="5"/>
<dbReference type="EMBL" id="JASXSV010000004">
    <property type="protein sequence ID" value="MDP0588357.1"/>
    <property type="molecule type" value="Genomic_DNA"/>
</dbReference>
<name>A0AA90SCP9_9GAMM</name>
<dbReference type="GO" id="GO:0003676">
    <property type="term" value="F:nucleic acid binding"/>
    <property type="evidence" value="ECO:0007669"/>
    <property type="project" value="InterPro"/>
</dbReference>
<dbReference type="InterPro" id="IPR003753">
    <property type="entry name" value="Exonuc_VII_L"/>
</dbReference>
<evidence type="ECO:0000313" key="9">
    <source>
        <dbReference type="EMBL" id="MDP0588357.1"/>
    </source>
</evidence>
<evidence type="ECO:0000256" key="2">
    <source>
        <dbReference type="ARBA" id="ARBA00022722"/>
    </source>
</evidence>
<dbReference type="PANTHER" id="PTHR30008:SF0">
    <property type="entry name" value="EXODEOXYRIBONUCLEASE 7 LARGE SUBUNIT"/>
    <property type="match status" value="1"/>
</dbReference>
<keyword evidence="2 5" id="KW-0540">Nuclease</keyword>
<evidence type="ECO:0000259" key="8">
    <source>
        <dbReference type="Pfam" id="PF13742"/>
    </source>
</evidence>
<dbReference type="InterPro" id="IPR025824">
    <property type="entry name" value="OB-fold_nuc-bd_dom"/>
</dbReference>
<evidence type="ECO:0000256" key="6">
    <source>
        <dbReference type="RuleBase" id="RU004355"/>
    </source>
</evidence>
<gene>
    <name evidence="5 9" type="primary">xseA</name>
    <name evidence="9" type="ORF">QS748_03845</name>
</gene>
<dbReference type="GO" id="GO:0005737">
    <property type="term" value="C:cytoplasm"/>
    <property type="evidence" value="ECO:0007669"/>
    <property type="project" value="UniProtKB-SubCell"/>
</dbReference>